<dbReference type="Gene3D" id="1.10.10.60">
    <property type="entry name" value="Homeodomain-like"/>
    <property type="match status" value="1"/>
</dbReference>
<evidence type="ECO:0000259" key="1">
    <source>
        <dbReference type="Pfam" id="PF12274"/>
    </source>
</evidence>
<dbReference type="Pfam" id="PF20235">
    <property type="entry name" value="PIR2-like_helical"/>
    <property type="match status" value="1"/>
</dbReference>
<dbReference type="PANTHER" id="PTHR33120">
    <property type="entry name" value="EXPRESSED PROTEIN-RELATED"/>
    <property type="match status" value="1"/>
</dbReference>
<dbReference type="InterPro" id="IPR046527">
    <property type="entry name" value="PIR2-like_helical"/>
</dbReference>
<dbReference type="Pfam" id="PF12274">
    <property type="entry name" value="DUF3615"/>
    <property type="match status" value="1"/>
</dbReference>
<sequence>MAPAGEATEEEAWAQVDMSAMRRSLLSLIHRYYLEAISRLPAADLRATLARGLLVAGHCYGPLHPVHNILLNSIWYAAAFALRDADRIDVDMISNDGVVRACHRSLDGLVASLRHFCPRLSTGDALWNLMSADADLSAAVALANRTSRSSAQRAMGSEAHGTFQAAAMAARHPNPAAFGLFSSSVLPTVKRDIVLFLRTTHMLSPMDIERLTKSLVPDSPNDLLQPPLTISPGVLDAITSHRKLFKDTQEAVLKVVTVALGKYTLQSGEQFVLHSVCGVNLLEKERLDNCYHINFFAHRQESGSVLGAPLLFFTEALVPAFDDSSIRLCVVVDPLTEIGSCFACETNKKKIVHPTYDEYLGGRDFQVDDVDNDGDFPNPLDVDYIFFDAERDSAFAKHLDDIATCDKGGSTDVLGTARPYYDVDLGILTGRWSLIASHHLPGRTDNEIKNY</sequence>
<evidence type="ECO:0000313" key="3">
    <source>
        <dbReference type="EMBL" id="KAK1687266.1"/>
    </source>
</evidence>
<dbReference type="InterPro" id="IPR001005">
    <property type="entry name" value="SANT/Myb"/>
</dbReference>
<feature type="domain" description="PIR2-like helical" evidence="2">
    <location>
        <begin position="29"/>
        <end position="143"/>
    </location>
</feature>
<evidence type="ECO:0000313" key="4">
    <source>
        <dbReference type="Proteomes" id="UP001231189"/>
    </source>
</evidence>
<organism evidence="3 4">
    <name type="scientific">Lolium multiflorum</name>
    <name type="common">Italian ryegrass</name>
    <name type="synonym">Lolium perenne subsp. multiflorum</name>
    <dbReference type="NCBI Taxonomy" id="4521"/>
    <lineage>
        <taxon>Eukaryota</taxon>
        <taxon>Viridiplantae</taxon>
        <taxon>Streptophyta</taxon>
        <taxon>Embryophyta</taxon>
        <taxon>Tracheophyta</taxon>
        <taxon>Spermatophyta</taxon>
        <taxon>Magnoliopsida</taxon>
        <taxon>Liliopsida</taxon>
        <taxon>Poales</taxon>
        <taxon>Poaceae</taxon>
        <taxon>BOP clade</taxon>
        <taxon>Pooideae</taxon>
        <taxon>Poodae</taxon>
        <taxon>Poeae</taxon>
        <taxon>Poeae Chloroplast Group 2 (Poeae type)</taxon>
        <taxon>Loliodinae</taxon>
        <taxon>Loliinae</taxon>
        <taxon>Lolium</taxon>
    </lineage>
</organism>
<proteinExistence type="predicted"/>
<gene>
    <name evidence="3" type="ORF">QYE76_048114</name>
</gene>
<comment type="caution">
    <text evidence="3">The sequence shown here is derived from an EMBL/GenBank/DDBJ whole genome shotgun (WGS) entry which is preliminary data.</text>
</comment>
<dbReference type="PANTHER" id="PTHR33120:SF44">
    <property type="entry name" value="PIR2-LIKE HELICAL DOMAIN-CONTAINING PROTEIN"/>
    <property type="match status" value="1"/>
</dbReference>
<accession>A0AAD8TT56</accession>
<keyword evidence="4" id="KW-1185">Reference proteome</keyword>
<name>A0AAD8TT56_LOLMU</name>
<dbReference type="AlphaFoldDB" id="A0AAD8TT56"/>
<dbReference type="CDD" id="cd00167">
    <property type="entry name" value="SANT"/>
    <property type="match status" value="1"/>
</dbReference>
<reference evidence="3" key="1">
    <citation type="submission" date="2023-07" db="EMBL/GenBank/DDBJ databases">
        <title>A chromosome-level genome assembly of Lolium multiflorum.</title>
        <authorList>
            <person name="Chen Y."/>
            <person name="Copetti D."/>
            <person name="Kolliker R."/>
            <person name="Studer B."/>
        </authorList>
    </citation>
    <scope>NUCLEOTIDE SEQUENCE</scope>
    <source>
        <strain evidence="3">02402/16</strain>
        <tissue evidence="3">Leaf</tissue>
    </source>
</reference>
<dbReference type="EMBL" id="JAUUTY010000002">
    <property type="protein sequence ID" value="KAK1687266.1"/>
    <property type="molecule type" value="Genomic_DNA"/>
</dbReference>
<dbReference type="InterPro" id="IPR022059">
    <property type="entry name" value="DUF3615"/>
</dbReference>
<evidence type="ECO:0000259" key="2">
    <source>
        <dbReference type="Pfam" id="PF20235"/>
    </source>
</evidence>
<protein>
    <submittedName>
        <fullName evidence="3">Uncharacterized protein</fullName>
    </submittedName>
</protein>
<feature type="domain" description="DUF3615" evidence="1">
    <location>
        <begin position="257"/>
        <end position="354"/>
    </location>
</feature>
<dbReference type="Proteomes" id="UP001231189">
    <property type="component" value="Unassembled WGS sequence"/>
</dbReference>